<dbReference type="GO" id="GO:0046872">
    <property type="term" value="F:metal ion binding"/>
    <property type="evidence" value="ECO:0007669"/>
    <property type="project" value="UniProtKB-KW"/>
</dbReference>
<dbReference type="SUPFAM" id="SSF56281">
    <property type="entry name" value="Metallo-hydrolase/oxidoreductase"/>
    <property type="match status" value="1"/>
</dbReference>
<dbReference type="CDD" id="cd07729">
    <property type="entry name" value="AHL_lactonase_MBL-fold"/>
    <property type="match status" value="1"/>
</dbReference>
<accession>A0A917HIL1</accession>
<gene>
    <name evidence="7" type="ORF">GCM10007415_09950</name>
</gene>
<comment type="cofactor">
    <cofactor evidence="1">
        <name>Zn(2+)</name>
        <dbReference type="ChEBI" id="CHEBI:29105"/>
    </cofactor>
</comment>
<dbReference type="PANTHER" id="PTHR42978">
    <property type="entry name" value="QUORUM-QUENCHING LACTONASE YTNP-RELATED-RELATED"/>
    <property type="match status" value="1"/>
</dbReference>
<dbReference type="InterPro" id="IPR036866">
    <property type="entry name" value="RibonucZ/Hydroxyglut_hydro"/>
</dbReference>
<evidence type="ECO:0000256" key="4">
    <source>
        <dbReference type="ARBA" id="ARBA00022801"/>
    </source>
</evidence>
<dbReference type="RefSeq" id="WP_188504801.1">
    <property type="nucleotide sequence ID" value="NZ_BMER01000001.1"/>
</dbReference>
<keyword evidence="8" id="KW-1185">Reference proteome</keyword>
<evidence type="ECO:0000259" key="6">
    <source>
        <dbReference type="SMART" id="SM00849"/>
    </source>
</evidence>
<reference evidence="7" key="1">
    <citation type="journal article" date="2014" name="Int. J. Syst. Evol. Microbiol.">
        <title>Complete genome sequence of Corynebacterium casei LMG S-19264T (=DSM 44701T), isolated from a smear-ripened cheese.</title>
        <authorList>
            <consortium name="US DOE Joint Genome Institute (JGI-PGF)"/>
            <person name="Walter F."/>
            <person name="Albersmeier A."/>
            <person name="Kalinowski J."/>
            <person name="Ruckert C."/>
        </authorList>
    </citation>
    <scope>NUCLEOTIDE SEQUENCE</scope>
    <source>
        <strain evidence="7">CGMCC 1.12195</strain>
    </source>
</reference>
<dbReference type="AlphaFoldDB" id="A0A917HIL1"/>
<protein>
    <submittedName>
        <fullName evidence="7">AttM/AiiB</fullName>
    </submittedName>
</protein>
<evidence type="ECO:0000256" key="3">
    <source>
        <dbReference type="ARBA" id="ARBA00022723"/>
    </source>
</evidence>
<feature type="domain" description="Metallo-beta-lactamase" evidence="6">
    <location>
        <begin position="32"/>
        <end position="233"/>
    </location>
</feature>
<reference evidence="7" key="2">
    <citation type="submission" date="2020-09" db="EMBL/GenBank/DDBJ databases">
        <authorList>
            <person name="Sun Q."/>
            <person name="Zhou Y."/>
        </authorList>
    </citation>
    <scope>NUCLEOTIDE SEQUENCE</scope>
    <source>
        <strain evidence="7">CGMCC 1.12195</strain>
    </source>
</reference>
<keyword evidence="4" id="KW-0378">Hydrolase</keyword>
<dbReference type="Proteomes" id="UP000660862">
    <property type="component" value="Unassembled WGS sequence"/>
</dbReference>
<dbReference type="EMBL" id="BMER01000001">
    <property type="protein sequence ID" value="GGG79694.1"/>
    <property type="molecule type" value="Genomic_DNA"/>
</dbReference>
<dbReference type="GO" id="GO:0016787">
    <property type="term" value="F:hydrolase activity"/>
    <property type="evidence" value="ECO:0007669"/>
    <property type="project" value="UniProtKB-KW"/>
</dbReference>
<dbReference type="InterPro" id="IPR051013">
    <property type="entry name" value="MBL_superfamily_lactonases"/>
</dbReference>
<dbReference type="SMART" id="SM00849">
    <property type="entry name" value="Lactamase_B"/>
    <property type="match status" value="1"/>
</dbReference>
<comment type="caution">
    <text evidence="7">The sequence shown here is derived from an EMBL/GenBank/DDBJ whole genome shotgun (WGS) entry which is preliminary data.</text>
</comment>
<proteinExistence type="inferred from homology"/>
<comment type="similarity">
    <text evidence="2">Belongs to the metallo-beta-lactamase superfamily.</text>
</comment>
<keyword evidence="3" id="KW-0479">Metal-binding</keyword>
<keyword evidence="5" id="KW-0862">Zinc</keyword>
<dbReference type="PANTHER" id="PTHR42978:SF2">
    <property type="entry name" value="102 KBASES UNSTABLE REGION: FROM 1 TO 119443"/>
    <property type="match status" value="1"/>
</dbReference>
<sequence length="254" mass="28863">MNVHILDGGEMACTDGSFLSSQYNQGMHIALANPVFLIEHPKGRVLWDTGLADGLHTEKDGVENWIFKLKVNQTLLKQLNELELRPGDIDYLAFSHMHIDHTGNANYFPHSTIIMQEAEYAHAFAAPSKPMNYADYEGLSDSTFMKLDGDYDLFGDGLITFIATPGHTPGHQSLMLRLQDTTMIISGDVSYTQHHFDSEGIPIFNTDPEASRQSIAKIRRWLVDHDAQLWIQHDVEHYASRKAKNRRNERITRK</sequence>
<organism evidence="7 8">
    <name type="scientific">Parapedobacter pyrenivorans</name>
    <dbReference type="NCBI Taxonomy" id="1305674"/>
    <lineage>
        <taxon>Bacteria</taxon>
        <taxon>Pseudomonadati</taxon>
        <taxon>Bacteroidota</taxon>
        <taxon>Sphingobacteriia</taxon>
        <taxon>Sphingobacteriales</taxon>
        <taxon>Sphingobacteriaceae</taxon>
        <taxon>Parapedobacter</taxon>
    </lineage>
</organism>
<evidence type="ECO:0000313" key="7">
    <source>
        <dbReference type="EMBL" id="GGG79694.1"/>
    </source>
</evidence>
<dbReference type="Gene3D" id="3.60.15.10">
    <property type="entry name" value="Ribonuclease Z/Hydroxyacylglutathione hydrolase-like"/>
    <property type="match status" value="1"/>
</dbReference>
<evidence type="ECO:0000256" key="5">
    <source>
        <dbReference type="ARBA" id="ARBA00022833"/>
    </source>
</evidence>
<evidence type="ECO:0000256" key="1">
    <source>
        <dbReference type="ARBA" id="ARBA00001947"/>
    </source>
</evidence>
<name>A0A917HIL1_9SPHI</name>
<dbReference type="Pfam" id="PF00753">
    <property type="entry name" value="Lactamase_B"/>
    <property type="match status" value="1"/>
</dbReference>
<evidence type="ECO:0000256" key="2">
    <source>
        <dbReference type="ARBA" id="ARBA00007749"/>
    </source>
</evidence>
<evidence type="ECO:0000313" key="8">
    <source>
        <dbReference type="Proteomes" id="UP000660862"/>
    </source>
</evidence>
<dbReference type="InterPro" id="IPR001279">
    <property type="entry name" value="Metallo-B-lactamas"/>
</dbReference>